<dbReference type="InterPro" id="IPR025714">
    <property type="entry name" value="Methyltranfer_dom"/>
</dbReference>
<accession>A0A0F9LJG1</accession>
<dbReference type="InterPro" id="IPR002052">
    <property type="entry name" value="DNA_methylase_N6_adenine_CS"/>
</dbReference>
<dbReference type="EMBL" id="LAZR01006042">
    <property type="protein sequence ID" value="KKM95184.1"/>
    <property type="molecule type" value="Genomic_DNA"/>
</dbReference>
<dbReference type="CDD" id="cd02440">
    <property type="entry name" value="AdoMet_MTases"/>
    <property type="match status" value="1"/>
</dbReference>
<dbReference type="NCBIfam" id="TIGR00536">
    <property type="entry name" value="hemK_fam"/>
    <property type="match status" value="1"/>
</dbReference>
<dbReference type="Pfam" id="PF17827">
    <property type="entry name" value="PrmC_N"/>
    <property type="match status" value="1"/>
</dbReference>
<evidence type="ECO:0000256" key="2">
    <source>
        <dbReference type="ARBA" id="ARBA00022679"/>
    </source>
</evidence>
<feature type="domain" description="Release factor glutamine methyltransferase N-terminal" evidence="5">
    <location>
        <begin position="5"/>
        <end position="73"/>
    </location>
</feature>
<feature type="domain" description="Methyltransferase" evidence="4">
    <location>
        <begin position="107"/>
        <end position="247"/>
    </location>
</feature>
<dbReference type="Gene3D" id="1.10.8.10">
    <property type="entry name" value="DNA helicase RuvA subunit, C-terminal domain"/>
    <property type="match status" value="1"/>
</dbReference>
<evidence type="ECO:0000313" key="6">
    <source>
        <dbReference type="EMBL" id="KKM95184.1"/>
    </source>
</evidence>
<dbReference type="InterPro" id="IPR029063">
    <property type="entry name" value="SAM-dependent_MTases_sf"/>
</dbReference>
<dbReference type="PROSITE" id="PS00092">
    <property type="entry name" value="N6_MTASE"/>
    <property type="match status" value="1"/>
</dbReference>
<keyword evidence="1" id="KW-0489">Methyltransferase</keyword>
<dbReference type="InterPro" id="IPR050320">
    <property type="entry name" value="N5-glutamine_MTase"/>
</dbReference>
<dbReference type="AlphaFoldDB" id="A0A0F9LJG1"/>
<dbReference type="GO" id="GO:0003676">
    <property type="term" value="F:nucleic acid binding"/>
    <property type="evidence" value="ECO:0007669"/>
    <property type="project" value="InterPro"/>
</dbReference>
<dbReference type="GO" id="GO:0032259">
    <property type="term" value="P:methylation"/>
    <property type="evidence" value="ECO:0007669"/>
    <property type="project" value="UniProtKB-KW"/>
</dbReference>
<name>A0A0F9LJG1_9ZZZZ</name>
<evidence type="ECO:0000256" key="3">
    <source>
        <dbReference type="ARBA" id="ARBA00022691"/>
    </source>
</evidence>
<comment type="caution">
    <text evidence="6">The sequence shown here is derived from an EMBL/GenBank/DDBJ whole genome shotgun (WGS) entry which is preliminary data.</text>
</comment>
<sequence length="276" mass="30067">MNIAEALRYGHVELNGSDSPDVDSRVLLCYLFDCSSSYLHAWPDKLLTEPQQTTWLALIQQRKQGQPVAYLTGQRGFWTLDLKVTADTLIPRPDTELLVALALEKLKPAMRVADLGTGSGAIALSLAAEQASAKIMAMDFSMAALQVAKENAFNHQLSNVSFWRGSWLAAIADNSLDIVVSNPPYIEANDVHLSQGDVRFEPLSALASGVDGLDDIRLIVVQALRCLKSGGWLMVEHGYDQAQQVQQLFSDAGFSDVSSRQDFGGNDRVTMGLVAV</sequence>
<reference evidence="6" key="1">
    <citation type="journal article" date="2015" name="Nature">
        <title>Complex archaea that bridge the gap between prokaryotes and eukaryotes.</title>
        <authorList>
            <person name="Spang A."/>
            <person name="Saw J.H."/>
            <person name="Jorgensen S.L."/>
            <person name="Zaremba-Niedzwiedzka K."/>
            <person name="Martijn J."/>
            <person name="Lind A.E."/>
            <person name="van Eijk R."/>
            <person name="Schleper C."/>
            <person name="Guy L."/>
            <person name="Ettema T.J."/>
        </authorList>
    </citation>
    <scope>NUCLEOTIDE SEQUENCE</scope>
</reference>
<dbReference type="HAMAP" id="MF_02126">
    <property type="entry name" value="RF_methyltr_PrmC"/>
    <property type="match status" value="1"/>
</dbReference>
<dbReference type="GO" id="GO:0102559">
    <property type="term" value="F:peptide chain release factor N(5)-glutamine methyltransferase activity"/>
    <property type="evidence" value="ECO:0007669"/>
    <property type="project" value="UniProtKB-EC"/>
</dbReference>
<dbReference type="SUPFAM" id="SSF53335">
    <property type="entry name" value="S-adenosyl-L-methionine-dependent methyltransferases"/>
    <property type="match status" value="1"/>
</dbReference>
<dbReference type="InterPro" id="IPR004556">
    <property type="entry name" value="HemK-like"/>
</dbReference>
<organism evidence="6">
    <name type="scientific">marine sediment metagenome</name>
    <dbReference type="NCBI Taxonomy" id="412755"/>
    <lineage>
        <taxon>unclassified sequences</taxon>
        <taxon>metagenomes</taxon>
        <taxon>ecological metagenomes</taxon>
    </lineage>
</organism>
<gene>
    <name evidence="6" type="ORF">LCGC14_1190770</name>
</gene>
<dbReference type="Pfam" id="PF13847">
    <property type="entry name" value="Methyltransf_31"/>
    <property type="match status" value="1"/>
</dbReference>
<dbReference type="PANTHER" id="PTHR18895">
    <property type="entry name" value="HEMK METHYLTRANSFERASE"/>
    <property type="match status" value="1"/>
</dbReference>
<protein>
    <submittedName>
        <fullName evidence="6">Uncharacterized protein</fullName>
    </submittedName>
</protein>
<dbReference type="Gene3D" id="3.40.50.150">
    <property type="entry name" value="Vaccinia Virus protein VP39"/>
    <property type="match status" value="1"/>
</dbReference>
<dbReference type="PANTHER" id="PTHR18895:SF74">
    <property type="entry name" value="MTRF1L RELEASE FACTOR GLUTAMINE METHYLTRANSFERASE"/>
    <property type="match status" value="1"/>
</dbReference>
<evidence type="ECO:0000256" key="1">
    <source>
        <dbReference type="ARBA" id="ARBA00022603"/>
    </source>
</evidence>
<evidence type="ECO:0000259" key="5">
    <source>
        <dbReference type="Pfam" id="PF17827"/>
    </source>
</evidence>
<evidence type="ECO:0000259" key="4">
    <source>
        <dbReference type="Pfam" id="PF13847"/>
    </source>
</evidence>
<keyword evidence="3" id="KW-0949">S-adenosyl-L-methionine</keyword>
<dbReference type="InterPro" id="IPR019874">
    <property type="entry name" value="RF_methyltr_PrmC"/>
</dbReference>
<dbReference type="FunFam" id="3.40.50.150:FF:000053">
    <property type="entry name" value="Release factor glutamine methyltransferase"/>
    <property type="match status" value="1"/>
</dbReference>
<proteinExistence type="inferred from homology"/>
<dbReference type="InterPro" id="IPR040758">
    <property type="entry name" value="PrmC_N"/>
</dbReference>
<dbReference type="NCBIfam" id="TIGR03534">
    <property type="entry name" value="RF_mod_PrmC"/>
    <property type="match status" value="1"/>
</dbReference>
<keyword evidence="2" id="KW-0808">Transferase</keyword>